<dbReference type="OrthoDB" id="1932348at2759"/>
<dbReference type="Pfam" id="PF22936">
    <property type="entry name" value="Pol_BBD"/>
    <property type="match status" value="1"/>
</dbReference>
<organism evidence="2">
    <name type="scientific">Nicotiana tabacum</name>
    <name type="common">Common tobacco</name>
    <dbReference type="NCBI Taxonomy" id="4097"/>
    <lineage>
        <taxon>Eukaryota</taxon>
        <taxon>Viridiplantae</taxon>
        <taxon>Streptophyta</taxon>
        <taxon>Embryophyta</taxon>
        <taxon>Tracheophyta</taxon>
        <taxon>Spermatophyta</taxon>
        <taxon>Magnoliopsida</taxon>
        <taxon>eudicotyledons</taxon>
        <taxon>Gunneridae</taxon>
        <taxon>Pentapetalae</taxon>
        <taxon>asterids</taxon>
        <taxon>lamiids</taxon>
        <taxon>Solanales</taxon>
        <taxon>Solanaceae</taxon>
        <taxon>Nicotianoideae</taxon>
        <taxon>Nicotianeae</taxon>
        <taxon>Nicotiana</taxon>
    </lineage>
</organism>
<dbReference type="InterPro" id="IPR054722">
    <property type="entry name" value="PolX-like_BBD"/>
</dbReference>
<dbReference type="RefSeq" id="XP_016508131.1">
    <property type="nucleotide sequence ID" value="XM_016652645.1"/>
</dbReference>
<proteinExistence type="predicted"/>
<dbReference type="AlphaFoldDB" id="A0A1S4D441"/>
<dbReference type="KEGG" id="nta:107825740"/>
<feature type="domain" description="Retrovirus-related Pol polyprotein from transposon TNT 1-94-like beta-barrel" evidence="1">
    <location>
        <begin position="160"/>
        <end position="202"/>
    </location>
</feature>
<gene>
    <name evidence="2" type="primary">LOC107825740</name>
</gene>
<accession>A0A1S4D441</accession>
<evidence type="ECO:0000313" key="2">
    <source>
        <dbReference type="RefSeq" id="XP_016508131.1"/>
    </source>
</evidence>
<sequence length="269" mass="30062">MVVAWGESSDADDYDDDKQALMAIGESNEETEVHALDTTILELRYGNLKLKLGIGKTIAGDTQLTLEENVGKMKDELYKRDEHVRVLKEDMYKVKHELDRTCKWNRSSDALSCLQEHHSSNRRGFALGTLHLSGIPKASTSQFLRIRSAHTVVKGSNQIWYMDSGCSKHMAGSKNQFISLGDLKGGNVSFGNGKKGGIIGVEKYIWSRSRRMGANRIENRSSLDWGEVLRQLGSSAIALAWERAAGESPQKQPSGRRSDFWTTLGWPQM</sequence>
<reference evidence="2" key="1">
    <citation type="submission" date="2025-08" db="UniProtKB">
        <authorList>
            <consortium name="RefSeq"/>
        </authorList>
    </citation>
    <scope>IDENTIFICATION</scope>
</reference>
<evidence type="ECO:0000259" key="1">
    <source>
        <dbReference type="Pfam" id="PF22936"/>
    </source>
</evidence>
<dbReference type="PaxDb" id="4097-A0A1S4D441"/>
<name>A0A1S4D441_TOBAC</name>
<protein>
    <recommendedName>
        <fullName evidence="1">Retrovirus-related Pol polyprotein from transposon TNT 1-94-like beta-barrel domain-containing protein</fullName>
    </recommendedName>
</protein>